<gene>
    <name evidence="6" type="ORF">SAMN04488071_2027</name>
</gene>
<evidence type="ECO:0000256" key="5">
    <source>
        <dbReference type="SAM" id="Phobius"/>
    </source>
</evidence>
<feature type="transmembrane region" description="Helical" evidence="5">
    <location>
        <begin position="101"/>
        <end position="131"/>
    </location>
</feature>
<feature type="transmembrane region" description="Helical" evidence="5">
    <location>
        <begin position="183"/>
        <end position="212"/>
    </location>
</feature>
<evidence type="ECO:0000256" key="2">
    <source>
        <dbReference type="ARBA" id="ARBA00022692"/>
    </source>
</evidence>
<keyword evidence="4 5" id="KW-0472">Membrane</keyword>
<feature type="transmembrane region" description="Helical" evidence="5">
    <location>
        <begin position="224"/>
        <end position="249"/>
    </location>
</feature>
<dbReference type="InterPro" id="IPR023271">
    <property type="entry name" value="Aquaporin-like"/>
</dbReference>
<dbReference type="PANTHER" id="PTHR30520:SF8">
    <property type="entry name" value="NITRITE TRANSPORTER NIRC"/>
    <property type="match status" value="1"/>
</dbReference>
<evidence type="ECO:0000313" key="6">
    <source>
        <dbReference type="EMBL" id="SDE08070.1"/>
    </source>
</evidence>
<dbReference type="STRING" id="637679.GCA_001550055_01830"/>
<evidence type="ECO:0000256" key="1">
    <source>
        <dbReference type="ARBA" id="ARBA00004141"/>
    </source>
</evidence>
<dbReference type="InterPro" id="IPR000292">
    <property type="entry name" value="For/NO2_transpt"/>
</dbReference>
<dbReference type="Proteomes" id="UP000183685">
    <property type="component" value="Unassembled WGS sequence"/>
</dbReference>
<feature type="transmembrane region" description="Helical" evidence="5">
    <location>
        <begin position="59"/>
        <end position="80"/>
    </location>
</feature>
<dbReference type="EMBL" id="FNAK01000004">
    <property type="protein sequence ID" value="SDE08070.1"/>
    <property type="molecule type" value="Genomic_DNA"/>
</dbReference>
<feature type="transmembrane region" description="Helical" evidence="5">
    <location>
        <begin position="25"/>
        <end position="47"/>
    </location>
</feature>
<proteinExistence type="predicted"/>
<evidence type="ECO:0000256" key="4">
    <source>
        <dbReference type="ARBA" id="ARBA00023136"/>
    </source>
</evidence>
<comment type="subcellular location">
    <subcellularLocation>
        <location evidence="1">Membrane</location>
        <topology evidence="1">Multi-pass membrane protein</topology>
    </subcellularLocation>
</comment>
<dbReference type="AlphaFoldDB" id="A0A1G6ZZV3"/>
<dbReference type="OrthoDB" id="9786493at2"/>
<sequence>MYRDTTRQMAAVAVQKMEYLKAHPLGFSISTMMAGAYVGIGIILILTLGNDAEPLSRNLIMGCFFGITLTLIVFAGAELFSGHTMFMAFGYLYKRLTAIQVICDWVICWGGNLFGAMMLGVLFTLGGGGGWLDDPASLVHQISATKVESSITALVARAIICNWLICLAIWMTARTMSDTAKCILIFWCLFAFVAAGFEHGVANMTVFTISLLGTHADSVTVWSAWYNLIWVSVGNIIGGAGFIGVAYYLTGSPTQFSQTDSEEDVEGSGANLH</sequence>
<reference evidence="6 7" key="1">
    <citation type="submission" date="2016-10" db="EMBL/GenBank/DDBJ databases">
        <authorList>
            <person name="de Groot N.N."/>
        </authorList>
    </citation>
    <scope>NUCLEOTIDE SEQUENCE [LARGE SCALE GENOMIC DNA]</scope>
    <source>
        <strain evidence="6 7">CGMCC 1.9109</strain>
    </source>
</reference>
<keyword evidence="7" id="KW-1185">Reference proteome</keyword>
<evidence type="ECO:0000313" key="7">
    <source>
        <dbReference type="Proteomes" id="UP000183685"/>
    </source>
</evidence>
<keyword evidence="2 5" id="KW-0812">Transmembrane</keyword>
<dbReference type="GO" id="GO:0005886">
    <property type="term" value="C:plasma membrane"/>
    <property type="evidence" value="ECO:0007669"/>
    <property type="project" value="TreeGrafter"/>
</dbReference>
<organism evidence="6 7">
    <name type="scientific">Kordiimonas lacus</name>
    <dbReference type="NCBI Taxonomy" id="637679"/>
    <lineage>
        <taxon>Bacteria</taxon>
        <taxon>Pseudomonadati</taxon>
        <taxon>Pseudomonadota</taxon>
        <taxon>Alphaproteobacteria</taxon>
        <taxon>Kordiimonadales</taxon>
        <taxon>Kordiimonadaceae</taxon>
        <taxon>Kordiimonas</taxon>
    </lineage>
</organism>
<dbReference type="RefSeq" id="WP_068304115.1">
    <property type="nucleotide sequence ID" value="NZ_FNAK01000004.1"/>
</dbReference>
<accession>A0A1G6ZZV3</accession>
<feature type="transmembrane region" description="Helical" evidence="5">
    <location>
        <begin position="151"/>
        <end position="171"/>
    </location>
</feature>
<dbReference type="Gene3D" id="1.20.1080.10">
    <property type="entry name" value="Glycerol uptake facilitator protein"/>
    <property type="match status" value="1"/>
</dbReference>
<dbReference type="PANTHER" id="PTHR30520">
    <property type="entry name" value="FORMATE TRANSPORTER-RELATED"/>
    <property type="match status" value="1"/>
</dbReference>
<name>A0A1G6ZZV3_9PROT</name>
<keyword evidence="3 5" id="KW-1133">Transmembrane helix</keyword>
<evidence type="ECO:0000256" key="3">
    <source>
        <dbReference type="ARBA" id="ARBA00022989"/>
    </source>
</evidence>
<dbReference type="Pfam" id="PF01226">
    <property type="entry name" value="Form_Nir_trans"/>
    <property type="match status" value="1"/>
</dbReference>
<protein>
    <submittedName>
        <fullName evidence="6">Nitrite transporter NirC</fullName>
    </submittedName>
</protein>
<dbReference type="GO" id="GO:0015499">
    <property type="term" value="F:formate transmembrane transporter activity"/>
    <property type="evidence" value="ECO:0007669"/>
    <property type="project" value="TreeGrafter"/>
</dbReference>